<proteinExistence type="predicted"/>
<keyword evidence="3" id="KW-1185">Reference proteome</keyword>
<dbReference type="AlphaFoldDB" id="A0A7X5TT56"/>
<comment type="caution">
    <text evidence="2">The sequence shown here is derived from an EMBL/GenBank/DDBJ whole genome shotgun (WGS) entry which is preliminary data.</text>
</comment>
<evidence type="ECO:0000313" key="3">
    <source>
        <dbReference type="Proteomes" id="UP000541033"/>
    </source>
</evidence>
<dbReference type="PROSITE" id="PS51384">
    <property type="entry name" value="FAD_FR"/>
    <property type="match status" value="1"/>
</dbReference>
<dbReference type="Pfam" id="PF08021">
    <property type="entry name" value="FAD_binding_9"/>
    <property type="match status" value="1"/>
</dbReference>
<dbReference type="InterPro" id="IPR017938">
    <property type="entry name" value="Riboflavin_synthase-like_b-brl"/>
</dbReference>
<dbReference type="GO" id="GO:0016491">
    <property type="term" value="F:oxidoreductase activity"/>
    <property type="evidence" value="ECO:0007669"/>
    <property type="project" value="InterPro"/>
</dbReference>
<dbReference type="InterPro" id="IPR013113">
    <property type="entry name" value="SIP_FAD-bd"/>
</dbReference>
<sequence length="329" mass="36378">MLSLQEANRAMPDGRPAYRPFHARVLRVVQLTPNFIRVTFTGPDFAEFGVDGLDQRIKIFFPLSDGTLSDLHEDDPEQNGDWYSRWRDLPVERQNPFRTYTVRRIDAAAGELDVDFATHDATASAHDGPAARWVRTAAAGDDVIIAGPTSRSIHSRLGIDWKPGNAKRLLLAGDETAAPAICSILESLEPGLSVDAYIEVASTHDELPITLSPEVAAGVRITWLARGDNTHGAAINDAVLEWMRLNPETVAHASSPRPQSLEDINVDIETLWDSPEPDSGSATEFYAWLAGESAAIKQLRRQLVTHNGIDRKRVAFMGYWRYGKAEKQA</sequence>
<dbReference type="SUPFAM" id="SSF63380">
    <property type="entry name" value="Riboflavin synthase domain-like"/>
    <property type="match status" value="1"/>
</dbReference>
<dbReference type="Proteomes" id="UP000541033">
    <property type="component" value="Unassembled WGS sequence"/>
</dbReference>
<dbReference type="Pfam" id="PF04954">
    <property type="entry name" value="SIP"/>
    <property type="match status" value="1"/>
</dbReference>
<evidence type="ECO:0000259" key="1">
    <source>
        <dbReference type="PROSITE" id="PS51384"/>
    </source>
</evidence>
<accession>A0A7X5TT56</accession>
<dbReference type="CDD" id="cd06193">
    <property type="entry name" value="siderophore_interacting"/>
    <property type="match status" value="1"/>
</dbReference>
<protein>
    <submittedName>
        <fullName evidence="2">NADPH-dependent ferric siderophore reductase</fullName>
    </submittedName>
</protein>
<reference evidence="2 3" key="1">
    <citation type="submission" date="2020-02" db="EMBL/GenBank/DDBJ databases">
        <title>Sequencing the genomes of 1000 actinobacteria strains.</title>
        <authorList>
            <person name="Klenk H.-P."/>
        </authorList>
    </citation>
    <scope>NUCLEOTIDE SEQUENCE [LARGE SCALE GENOMIC DNA]</scope>
    <source>
        <strain evidence="2 3">DSM 27960</strain>
    </source>
</reference>
<organism evidence="2 3">
    <name type="scientific">Lysinibacter cavernae</name>
    <dbReference type="NCBI Taxonomy" id="1640652"/>
    <lineage>
        <taxon>Bacteria</taxon>
        <taxon>Bacillati</taxon>
        <taxon>Actinomycetota</taxon>
        <taxon>Actinomycetes</taxon>
        <taxon>Micrococcales</taxon>
        <taxon>Microbacteriaceae</taxon>
        <taxon>Lysinibacter</taxon>
    </lineage>
</organism>
<gene>
    <name evidence="2" type="ORF">FHX76_000811</name>
</gene>
<dbReference type="RefSeq" id="WP_167148156.1">
    <property type="nucleotide sequence ID" value="NZ_JAAMOX010000001.1"/>
</dbReference>
<dbReference type="InterPro" id="IPR039261">
    <property type="entry name" value="FNR_nucleotide-bd"/>
</dbReference>
<evidence type="ECO:0000313" key="2">
    <source>
        <dbReference type="EMBL" id="NIH52943.1"/>
    </source>
</evidence>
<dbReference type="PANTHER" id="PTHR30157:SF0">
    <property type="entry name" value="NADPH-DEPENDENT FERRIC-CHELATE REDUCTASE"/>
    <property type="match status" value="1"/>
</dbReference>
<dbReference type="InterPro" id="IPR017927">
    <property type="entry name" value="FAD-bd_FR_type"/>
</dbReference>
<dbReference type="InterPro" id="IPR039374">
    <property type="entry name" value="SIP_fam"/>
</dbReference>
<dbReference type="Gene3D" id="3.40.50.80">
    <property type="entry name" value="Nucleotide-binding domain of ferredoxin-NADP reductase (FNR) module"/>
    <property type="match status" value="1"/>
</dbReference>
<dbReference type="PANTHER" id="PTHR30157">
    <property type="entry name" value="FERRIC REDUCTASE, NADPH-DEPENDENT"/>
    <property type="match status" value="1"/>
</dbReference>
<dbReference type="Gene3D" id="2.40.30.10">
    <property type="entry name" value="Translation factors"/>
    <property type="match status" value="1"/>
</dbReference>
<dbReference type="InterPro" id="IPR007037">
    <property type="entry name" value="SIP_rossman_dom"/>
</dbReference>
<feature type="domain" description="FAD-binding FR-type" evidence="1">
    <location>
        <begin position="18"/>
        <end position="155"/>
    </location>
</feature>
<name>A0A7X5TT56_9MICO</name>
<dbReference type="EMBL" id="JAAMOX010000001">
    <property type="protein sequence ID" value="NIH52943.1"/>
    <property type="molecule type" value="Genomic_DNA"/>
</dbReference>